<dbReference type="GO" id="GO:0006417">
    <property type="term" value="P:regulation of translation"/>
    <property type="evidence" value="ECO:0007669"/>
    <property type="project" value="TreeGrafter"/>
</dbReference>
<dbReference type="Pfam" id="PF00076">
    <property type="entry name" value="RRM_1"/>
    <property type="match status" value="1"/>
</dbReference>
<dbReference type="GO" id="GO:0003729">
    <property type="term" value="F:mRNA binding"/>
    <property type="evidence" value="ECO:0007669"/>
    <property type="project" value="TreeGrafter"/>
</dbReference>
<organism evidence="6 7">
    <name type="scientific">Meganyctiphanes norvegica</name>
    <name type="common">Northern krill</name>
    <name type="synonym">Thysanopoda norvegica</name>
    <dbReference type="NCBI Taxonomy" id="48144"/>
    <lineage>
        <taxon>Eukaryota</taxon>
        <taxon>Metazoa</taxon>
        <taxon>Ecdysozoa</taxon>
        <taxon>Arthropoda</taxon>
        <taxon>Crustacea</taxon>
        <taxon>Multicrustacea</taxon>
        <taxon>Malacostraca</taxon>
        <taxon>Eumalacostraca</taxon>
        <taxon>Eucarida</taxon>
        <taxon>Euphausiacea</taxon>
        <taxon>Euphausiidae</taxon>
        <taxon>Meganyctiphanes</taxon>
    </lineage>
</organism>
<evidence type="ECO:0000313" key="6">
    <source>
        <dbReference type="EMBL" id="CAL4069394.1"/>
    </source>
</evidence>
<dbReference type="AlphaFoldDB" id="A0AAV2Q712"/>
<dbReference type="SUPFAM" id="SSF54928">
    <property type="entry name" value="RNA-binding domain, RBD"/>
    <property type="match status" value="1"/>
</dbReference>
<feature type="compositionally biased region" description="Basic and acidic residues" evidence="4">
    <location>
        <begin position="111"/>
        <end position="120"/>
    </location>
</feature>
<dbReference type="SMART" id="SM00360">
    <property type="entry name" value="RRM"/>
    <property type="match status" value="1"/>
</dbReference>
<dbReference type="PANTHER" id="PTHR48032">
    <property type="entry name" value="RNA-BINDING PROTEIN MUSASHI HOMOLOG RBP6"/>
    <property type="match status" value="1"/>
</dbReference>
<protein>
    <recommendedName>
        <fullName evidence="5">RRM domain-containing protein</fullName>
    </recommendedName>
</protein>
<dbReference type="InterPro" id="IPR012677">
    <property type="entry name" value="Nucleotide-bd_a/b_plait_sf"/>
</dbReference>
<dbReference type="InterPro" id="IPR000504">
    <property type="entry name" value="RRM_dom"/>
</dbReference>
<sequence length="173" mass="17650">DLNATHASPIGHLPVASLSILPSHRRGVVTVLRFKQRIFKMSEDDRKIFCGGISWDTTEDSLYDYFGQYGQLESAKVITDRETGRSKGFAFIVFADPNVVETVLNASPHQIDGRSVEPRRATPGGGGGGRGGGGRGGGGGGYRQGGGGYGGGGGGGGYRQGGGGYGGGGGGGW</sequence>
<comment type="caution">
    <text evidence="6">The sequence shown here is derived from an EMBL/GenBank/DDBJ whole genome shotgun (WGS) entry which is preliminary data.</text>
</comment>
<evidence type="ECO:0000256" key="4">
    <source>
        <dbReference type="SAM" id="MobiDB-lite"/>
    </source>
</evidence>
<feature type="non-terminal residue" evidence="6">
    <location>
        <position position="1"/>
    </location>
</feature>
<dbReference type="Gene3D" id="3.30.70.330">
    <property type="match status" value="1"/>
</dbReference>
<dbReference type="EMBL" id="CAXKWB010003513">
    <property type="protein sequence ID" value="CAL4069394.1"/>
    <property type="molecule type" value="Genomic_DNA"/>
</dbReference>
<evidence type="ECO:0000256" key="2">
    <source>
        <dbReference type="ARBA" id="ARBA00022884"/>
    </source>
</evidence>
<reference evidence="6 7" key="1">
    <citation type="submission" date="2024-05" db="EMBL/GenBank/DDBJ databases">
        <authorList>
            <person name="Wallberg A."/>
        </authorList>
    </citation>
    <scope>NUCLEOTIDE SEQUENCE [LARGE SCALE GENOMIC DNA]</scope>
</reference>
<dbReference type="InterPro" id="IPR035979">
    <property type="entry name" value="RBD_domain_sf"/>
</dbReference>
<dbReference type="Proteomes" id="UP001497623">
    <property type="component" value="Unassembled WGS sequence"/>
</dbReference>
<accession>A0AAV2Q712</accession>
<keyword evidence="7" id="KW-1185">Reference proteome</keyword>
<feature type="compositionally biased region" description="Gly residues" evidence="4">
    <location>
        <begin position="123"/>
        <end position="173"/>
    </location>
</feature>
<feature type="domain" description="RRM" evidence="5">
    <location>
        <begin position="46"/>
        <end position="123"/>
    </location>
</feature>
<gene>
    <name evidence="6" type="ORF">MNOR_LOCUS7815</name>
</gene>
<dbReference type="PROSITE" id="PS50102">
    <property type="entry name" value="RRM"/>
    <property type="match status" value="1"/>
</dbReference>
<dbReference type="PANTHER" id="PTHR48032:SF6">
    <property type="entry name" value="RNA-BINDING (RRM_RBD_RNP MOTIFS) FAMILY PROTEIN"/>
    <property type="match status" value="1"/>
</dbReference>
<evidence type="ECO:0000256" key="3">
    <source>
        <dbReference type="PROSITE-ProRule" id="PRU00176"/>
    </source>
</evidence>
<evidence type="ECO:0000313" key="7">
    <source>
        <dbReference type="Proteomes" id="UP001497623"/>
    </source>
</evidence>
<feature type="region of interest" description="Disordered" evidence="4">
    <location>
        <begin position="109"/>
        <end position="173"/>
    </location>
</feature>
<keyword evidence="2 3" id="KW-0694">RNA-binding</keyword>
<name>A0AAV2Q712_MEGNR</name>
<keyword evidence="1" id="KW-0677">Repeat</keyword>
<evidence type="ECO:0000259" key="5">
    <source>
        <dbReference type="PROSITE" id="PS50102"/>
    </source>
</evidence>
<proteinExistence type="predicted"/>
<evidence type="ECO:0000256" key="1">
    <source>
        <dbReference type="ARBA" id="ARBA00022737"/>
    </source>
</evidence>